<evidence type="ECO:0000313" key="4">
    <source>
        <dbReference type="Proteomes" id="UP000449547"/>
    </source>
</evidence>
<protein>
    <submittedName>
        <fullName evidence="3">Uncharacterized protein</fullName>
    </submittedName>
</protein>
<proteinExistence type="predicted"/>
<dbReference type="VEuPathDB" id="FungiDB:DIURU_002309"/>
<dbReference type="AlphaFoldDB" id="A0A642UR27"/>
<dbReference type="Gene3D" id="1.20.1170.10">
    <property type="match status" value="1"/>
</dbReference>
<evidence type="ECO:0000256" key="2">
    <source>
        <dbReference type="SAM" id="MobiDB-lite"/>
    </source>
</evidence>
<evidence type="ECO:0000256" key="1">
    <source>
        <dbReference type="SAM" id="Coils"/>
    </source>
</evidence>
<dbReference type="SUPFAM" id="SSF58100">
    <property type="entry name" value="Bacterial hemolysins"/>
    <property type="match status" value="1"/>
</dbReference>
<dbReference type="GeneID" id="54780960"/>
<feature type="compositionally biased region" description="Low complexity" evidence="2">
    <location>
        <begin position="33"/>
        <end position="43"/>
    </location>
</feature>
<feature type="coiled-coil region" evidence="1">
    <location>
        <begin position="97"/>
        <end position="152"/>
    </location>
</feature>
<dbReference type="EMBL" id="SWFT01000066">
    <property type="protein sequence ID" value="KAA8903797.1"/>
    <property type="molecule type" value="Genomic_DNA"/>
</dbReference>
<dbReference type="Proteomes" id="UP000449547">
    <property type="component" value="Unassembled WGS sequence"/>
</dbReference>
<gene>
    <name evidence="3" type="ORF">DIURU_002309</name>
</gene>
<keyword evidence="4" id="KW-1185">Reference proteome</keyword>
<evidence type="ECO:0000313" key="3">
    <source>
        <dbReference type="EMBL" id="KAA8903797.1"/>
    </source>
</evidence>
<organism evidence="3 4">
    <name type="scientific">Diutina rugosa</name>
    <name type="common">Yeast</name>
    <name type="synonym">Candida rugosa</name>
    <dbReference type="NCBI Taxonomy" id="5481"/>
    <lineage>
        <taxon>Eukaryota</taxon>
        <taxon>Fungi</taxon>
        <taxon>Dikarya</taxon>
        <taxon>Ascomycota</taxon>
        <taxon>Saccharomycotina</taxon>
        <taxon>Pichiomycetes</taxon>
        <taxon>Debaryomycetaceae</taxon>
        <taxon>Diutina</taxon>
    </lineage>
</organism>
<accession>A0A642UR27</accession>
<reference evidence="3 4" key="1">
    <citation type="submission" date="2019-07" db="EMBL/GenBank/DDBJ databases">
        <title>Genome assembly of two rare yeast pathogens: Diutina rugosa and Trichomonascus ciferrii.</title>
        <authorList>
            <person name="Mixao V."/>
            <person name="Saus E."/>
            <person name="Hansen A."/>
            <person name="Lass-Flor C."/>
            <person name="Gabaldon T."/>
        </authorList>
    </citation>
    <scope>NUCLEOTIDE SEQUENCE [LARGE SCALE GENOMIC DNA]</scope>
    <source>
        <strain evidence="3 4">CBS 613</strain>
    </source>
</reference>
<dbReference type="RefSeq" id="XP_034013003.1">
    <property type="nucleotide sequence ID" value="XM_034154946.1"/>
</dbReference>
<sequence length="162" mass="18745">MTYLAQLRQDYNAIKQESEANTEYAVMTSMEQTSTIDSDTSSTRNSVRPSHHPGVTGRPKPSLAHEVERQAKQCKLEDNQMVIDVLHKRHAEGEEEISRLLRRLHECTKDVRRLQQQYHDAEQQLEQDTEHIDHLRRQLSEYNAEYAALVNARSAPPSIHSE</sequence>
<name>A0A642UR27_DIURU</name>
<feature type="region of interest" description="Disordered" evidence="2">
    <location>
        <begin position="31"/>
        <end position="69"/>
    </location>
</feature>
<comment type="caution">
    <text evidence="3">The sequence shown here is derived from an EMBL/GenBank/DDBJ whole genome shotgun (WGS) entry which is preliminary data.</text>
</comment>
<keyword evidence="1" id="KW-0175">Coiled coil</keyword>